<dbReference type="Proteomes" id="UP000267430">
    <property type="component" value="Unassembled WGS sequence"/>
</dbReference>
<gene>
    <name evidence="4" type="ORF">ELQ35_12420</name>
</gene>
<dbReference type="NCBIfam" id="TIGR02532">
    <property type="entry name" value="IV_pilin_GFxxxE"/>
    <property type="match status" value="1"/>
</dbReference>
<keyword evidence="5" id="KW-1185">Reference proteome</keyword>
<dbReference type="OrthoDB" id="2361316at2"/>
<reference evidence="4 5" key="1">
    <citation type="submission" date="2018-12" db="EMBL/GenBank/DDBJ databases">
        <title>Bacillus chawlae sp. nov., Bacillus glennii sp. nov., and Bacillus saganii sp. nov. Isolated from the Vehicle Assembly Building at Kennedy Space Center where the Viking Spacecraft were Assembled.</title>
        <authorList>
            <person name="Seuylemezian A."/>
            <person name="Vaishampayan P."/>
        </authorList>
    </citation>
    <scope>NUCLEOTIDE SEQUENCE [LARGE SCALE GENOMIC DNA]</scope>
    <source>
        <strain evidence="4 5">L5</strain>
    </source>
</reference>
<dbReference type="GO" id="GO:0009986">
    <property type="term" value="C:cell surface"/>
    <property type="evidence" value="ECO:0007669"/>
    <property type="project" value="UniProtKB-SubCell"/>
</dbReference>
<dbReference type="Pfam" id="PF15980">
    <property type="entry name" value="ComGF"/>
    <property type="match status" value="1"/>
</dbReference>
<evidence type="ECO:0000256" key="3">
    <source>
        <dbReference type="SAM" id="Phobius"/>
    </source>
</evidence>
<keyword evidence="3" id="KW-1133">Transmembrane helix</keyword>
<evidence type="ECO:0000256" key="2">
    <source>
        <dbReference type="ARBA" id="ARBA00023287"/>
    </source>
</evidence>
<dbReference type="Pfam" id="PF07963">
    <property type="entry name" value="N_methyl"/>
    <property type="match status" value="1"/>
</dbReference>
<comment type="caution">
    <text evidence="4">The sequence shown here is derived from an EMBL/GenBank/DDBJ whole genome shotgun (WGS) entry which is preliminary data.</text>
</comment>
<sequence>MKSFVMLRKSDGFTLVEMLVSLVIFMVISSFVLNLFTLMKTNATEKSSLNQREREVFINQLKQDVWQSNSQQASDNKLYLTVGNNIVLIEQYQDKVRRRLNGTGHELMLQNVGSFGVNSDGKVVTITISDKQGKQFNYRLRPFISDDER</sequence>
<protein>
    <submittedName>
        <fullName evidence="4">Prepilin-type N-terminal cleavage/methylation domain-containing protein</fullName>
    </submittedName>
</protein>
<evidence type="ECO:0000313" key="4">
    <source>
        <dbReference type="EMBL" id="RUQ28386.1"/>
    </source>
</evidence>
<dbReference type="InterPro" id="IPR012902">
    <property type="entry name" value="N_methyl_site"/>
</dbReference>
<dbReference type="InterPro" id="IPR016977">
    <property type="entry name" value="ComGF"/>
</dbReference>
<proteinExistence type="predicted"/>
<dbReference type="EMBL" id="RYZZ01000016">
    <property type="protein sequence ID" value="RUQ28386.1"/>
    <property type="molecule type" value="Genomic_DNA"/>
</dbReference>
<keyword evidence="3" id="KW-0472">Membrane</keyword>
<accession>A0A3S0U1M8</accession>
<comment type="subcellular location">
    <subcellularLocation>
        <location evidence="1">Cell surface</location>
    </subcellularLocation>
</comment>
<evidence type="ECO:0000256" key="1">
    <source>
        <dbReference type="ARBA" id="ARBA00004241"/>
    </source>
</evidence>
<keyword evidence="2" id="KW-0178">Competence</keyword>
<name>A0A3S0U1M8_9BACI</name>
<evidence type="ECO:0000313" key="5">
    <source>
        <dbReference type="Proteomes" id="UP000267430"/>
    </source>
</evidence>
<organism evidence="4 5">
    <name type="scientific">Peribacillus cavernae</name>
    <dbReference type="NCBI Taxonomy" id="1674310"/>
    <lineage>
        <taxon>Bacteria</taxon>
        <taxon>Bacillati</taxon>
        <taxon>Bacillota</taxon>
        <taxon>Bacilli</taxon>
        <taxon>Bacillales</taxon>
        <taxon>Bacillaceae</taxon>
        <taxon>Peribacillus</taxon>
    </lineage>
</organism>
<dbReference type="AlphaFoldDB" id="A0A3S0U1M8"/>
<dbReference type="GO" id="GO:0030420">
    <property type="term" value="P:establishment of competence for transformation"/>
    <property type="evidence" value="ECO:0007669"/>
    <property type="project" value="UniProtKB-KW"/>
</dbReference>
<keyword evidence="3" id="KW-0812">Transmembrane</keyword>
<dbReference type="NCBIfam" id="NF041002">
    <property type="entry name" value="pilin_ComGF"/>
    <property type="match status" value="1"/>
</dbReference>
<feature type="transmembrane region" description="Helical" evidence="3">
    <location>
        <begin position="12"/>
        <end position="36"/>
    </location>
</feature>